<organism evidence="8 9">
    <name type="scientific">Magallana gigas</name>
    <name type="common">Pacific oyster</name>
    <name type="synonym">Crassostrea gigas</name>
    <dbReference type="NCBI Taxonomy" id="29159"/>
    <lineage>
        <taxon>Eukaryota</taxon>
        <taxon>Metazoa</taxon>
        <taxon>Spiralia</taxon>
        <taxon>Lophotrochozoa</taxon>
        <taxon>Mollusca</taxon>
        <taxon>Bivalvia</taxon>
        <taxon>Autobranchia</taxon>
        <taxon>Pteriomorphia</taxon>
        <taxon>Ostreida</taxon>
        <taxon>Ostreoidea</taxon>
        <taxon>Ostreidae</taxon>
        <taxon>Magallana</taxon>
    </lineage>
</organism>
<dbReference type="OMA" id="MQANERR"/>
<dbReference type="GO" id="GO:0043565">
    <property type="term" value="F:sequence-specific DNA binding"/>
    <property type="evidence" value="ECO:0007669"/>
    <property type="project" value="TreeGrafter"/>
</dbReference>
<dbReference type="PROSITE" id="PS50157">
    <property type="entry name" value="ZINC_FINGER_C2H2_2"/>
    <property type="match status" value="4"/>
</dbReference>
<evidence type="ECO:0000259" key="7">
    <source>
        <dbReference type="PROSITE" id="PS50157"/>
    </source>
</evidence>
<dbReference type="SUPFAM" id="SSF57667">
    <property type="entry name" value="beta-beta-alpha zinc fingers"/>
    <property type="match status" value="2"/>
</dbReference>
<evidence type="ECO:0000256" key="3">
    <source>
        <dbReference type="ARBA" id="ARBA00022771"/>
    </source>
</evidence>
<dbReference type="GO" id="GO:0000981">
    <property type="term" value="F:DNA-binding transcription factor activity, RNA polymerase II-specific"/>
    <property type="evidence" value="ECO:0007669"/>
    <property type="project" value="TreeGrafter"/>
</dbReference>
<dbReference type="AlphaFoldDB" id="A0A8W8K6I3"/>
<dbReference type="PANTHER" id="PTHR24408">
    <property type="entry name" value="ZINC FINGER PROTEIN"/>
    <property type="match status" value="1"/>
</dbReference>
<feature type="domain" description="C2H2-type" evidence="7">
    <location>
        <begin position="420"/>
        <end position="447"/>
    </location>
</feature>
<reference evidence="8" key="1">
    <citation type="submission" date="2022-08" db="UniProtKB">
        <authorList>
            <consortium name="EnsemblMetazoa"/>
        </authorList>
    </citation>
    <scope>IDENTIFICATION</scope>
    <source>
        <strain evidence="8">05x7-T-G4-1.051#20</strain>
    </source>
</reference>
<keyword evidence="2" id="KW-0677">Repeat</keyword>
<evidence type="ECO:0000256" key="1">
    <source>
        <dbReference type="ARBA" id="ARBA00022723"/>
    </source>
</evidence>
<dbReference type="Pfam" id="PF12874">
    <property type="entry name" value="zf-met"/>
    <property type="match status" value="1"/>
</dbReference>
<dbReference type="EnsemblMetazoa" id="G22161.4">
    <property type="protein sequence ID" value="G22161.4:cds"/>
    <property type="gene ID" value="G22161"/>
</dbReference>
<keyword evidence="3 5" id="KW-0863">Zinc-finger</keyword>
<evidence type="ECO:0000313" key="8">
    <source>
        <dbReference type="EnsemblMetazoa" id="G22161.4:cds"/>
    </source>
</evidence>
<evidence type="ECO:0000313" key="9">
    <source>
        <dbReference type="Proteomes" id="UP000005408"/>
    </source>
</evidence>
<keyword evidence="1" id="KW-0479">Metal-binding</keyword>
<evidence type="ECO:0000256" key="5">
    <source>
        <dbReference type="PROSITE-ProRule" id="PRU00042"/>
    </source>
</evidence>
<feature type="domain" description="C2H2-type" evidence="7">
    <location>
        <begin position="392"/>
        <end position="419"/>
    </location>
</feature>
<feature type="domain" description="C2H2-type" evidence="7">
    <location>
        <begin position="474"/>
        <end position="501"/>
    </location>
</feature>
<evidence type="ECO:0000256" key="2">
    <source>
        <dbReference type="ARBA" id="ARBA00022737"/>
    </source>
</evidence>
<dbReference type="OrthoDB" id="6077919at2759"/>
<feature type="domain" description="C2H2-type" evidence="7">
    <location>
        <begin position="533"/>
        <end position="556"/>
    </location>
</feature>
<dbReference type="Proteomes" id="UP000005408">
    <property type="component" value="Unassembled WGS sequence"/>
</dbReference>
<keyword evidence="4" id="KW-0862">Zinc</keyword>
<keyword evidence="9" id="KW-1185">Reference proteome</keyword>
<dbReference type="InterPro" id="IPR036236">
    <property type="entry name" value="Znf_C2H2_sf"/>
</dbReference>
<dbReference type="FunFam" id="3.30.160.60:FF:000100">
    <property type="entry name" value="Zinc finger 45-like"/>
    <property type="match status" value="1"/>
</dbReference>
<protein>
    <recommendedName>
        <fullName evidence="7">C2H2-type domain-containing protein</fullName>
    </recommendedName>
</protein>
<accession>A0A8W8K6I3</accession>
<dbReference type="Pfam" id="PF00096">
    <property type="entry name" value="zf-C2H2"/>
    <property type="match status" value="3"/>
</dbReference>
<dbReference type="Gene3D" id="3.30.160.60">
    <property type="entry name" value="Classic Zinc Finger"/>
    <property type="match status" value="4"/>
</dbReference>
<dbReference type="InterPro" id="IPR013087">
    <property type="entry name" value="Znf_C2H2_type"/>
</dbReference>
<feature type="compositionally biased region" description="Basic and acidic residues" evidence="6">
    <location>
        <begin position="84"/>
        <end position="95"/>
    </location>
</feature>
<dbReference type="GO" id="GO:0005634">
    <property type="term" value="C:nucleus"/>
    <property type="evidence" value="ECO:0007669"/>
    <property type="project" value="TreeGrafter"/>
</dbReference>
<name>A0A8W8K6I3_MAGGI</name>
<feature type="region of interest" description="Disordered" evidence="6">
    <location>
        <begin position="69"/>
        <end position="101"/>
    </location>
</feature>
<dbReference type="PANTHER" id="PTHR24408:SF58">
    <property type="entry name" value="TRANSCRIPTION FACTOR (TFIIIA), PUTATIVE (AFU_ORTHOLOGUE AFUA_1G05150)-RELATED"/>
    <property type="match status" value="1"/>
</dbReference>
<evidence type="ECO:0000256" key="4">
    <source>
        <dbReference type="ARBA" id="ARBA00022833"/>
    </source>
</evidence>
<sequence>MDRFICGICNEEMDNVLTFLQHKVNHVGPGVPAGCDLCRLSYTRQNTLRDHYKKKHRVNIQVRNRPIRSGLQNLPRPNPVKCANQEDGHPAKESEDPNTTRIASCVETSQTKSEDDSPEVLSTDILLNDIDGEIENSSVGNVRNIYIHVEPALSQEEINNDVEESEKQDGKIKQSGNIAEAAMEDFLNTPENENLPHKDISDLSQCLEDFHRFSSVDGESALTPCTKDEDISGNLENHDSAMETEISSDGSENFKENSIPKRSDLAMGSTDVCNFTSDAVQETQEGDYFFIFYMEEKEGQSIGYGKMMLKCLHCSYVTDFKASLSRHMKKEHPDMINLHSKIKIVMHGNEKDFKDQKVMKMSEYNAMQASERRKKNGKKIRGVETQDLVGNYTCGICSKVFNRLRYLRKHVLTHQNNQQFLCDECGKSFKTKTYLTAHRKTHKKEAFHCRQCDFVSTVALAIHTHRQIHTEGSVICDICGTAYSDKSTLLKHKQVHDISRPYACDFPGCTFRFKTELRCNAHIKNHSNTQGQFKCHKCNYVFRYKHHLKRHEAKKHGLITSGVEKSKDGDQEDSLKSLVIEEIHEIDSVNLIVDHEINRDQFNLQSALQNSSLVIATDEEGNAVNYEVADISMNVQYQTFMSGTDLACQADGHSVLMPQSDSVIVTGDQSDSIGHSSHVIETEVCSSTVVE</sequence>
<dbReference type="GO" id="GO:0008270">
    <property type="term" value="F:zinc ion binding"/>
    <property type="evidence" value="ECO:0007669"/>
    <property type="project" value="UniProtKB-KW"/>
</dbReference>
<evidence type="ECO:0000256" key="6">
    <source>
        <dbReference type="SAM" id="MobiDB-lite"/>
    </source>
</evidence>
<dbReference type="PROSITE" id="PS00028">
    <property type="entry name" value="ZINC_FINGER_C2H2_1"/>
    <property type="match status" value="6"/>
</dbReference>
<proteinExistence type="predicted"/>
<dbReference type="SMART" id="SM00355">
    <property type="entry name" value="ZnF_C2H2"/>
    <property type="match status" value="9"/>
</dbReference>